<keyword evidence="2" id="KW-1133">Transmembrane helix</keyword>
<keyword evidence="2" id="KW-0812">Transmembrane</keyword>
<reference evidence="4 5" key="2">
    <citation type="journal article" date="2011" name="J. Bacteriol.">
        <title>Complete genome sequence of the anaerobic, halophilic alkalithermophile Natranaerobius thermophilus JW/NM-WN-LF.</title>
        <authorList>
            <person name="Zhao B."/>
            <person name="Mesbah N.M."/>
            <person name="Dalin E."/>
            <person name="Goodwin L."/>
            <person name="Nolan M."/>
            <person name="Pitluck S."/>
            <person name="Chertkov O."/>
            <person name="Brettin T.S."/>
            <person name="Han J."/>
            <person name="Larimer F.W."/>
            <person name="Land M.L."/>
            <person name="Hauser L."/>
            <person name="Kyrpides N."/>
            <person name="Wiegel J."/>
        </authorList>
    </citation>
    <scope>NUCLEOTIDE SEQUENCE [LARGE SCALE GENOMIC DNA]</scope>
    <source>
        <strain evidence="5">ATCC BAA-1301 / DSM 18059 / JW/NM-WN-LF</strain>
    </source>
</reference>
<dbReference type="CDD" id="cd00077">
    <property type="entry name" value="HDc"/>
    <property type="match status" value="1"/>
</dbReference>
<dbReference type="SMART" id="SM00471">
    <property type="entry name" value="HDc"/>
    <property type="match status" value="1"/>
</dbReference>
<accession>B2A1X7</accession>
<feature type="transmembrane region" description="Helical" evidence="2">
    <location>
        <begin position="283"/>
        <end position="306"/>
    </location>
</feature>
<evidence type="ECO:0000313" key="5">
    <source>
        <dbReference type="Proteomes" id="UP000001683"/>
    </source>
</evidence>
<dbReference type="Gene3D" id="1.10.3210.10">
    <property type="entry name" value="Hypothetical protein af1432"/>
    <property type="match status" value="1"/>
</dbReference>
<evidence type="ECO:0000259" key="3">
    <source>
        <dbReference type="SMART" id="SM00471"/>
    </source>
</evidence>
<dbReference type="InterPro" id="IPR003607">
    <property type="entry name" value="HD/PDEase_dom"/>
</dbReference>
<feature type="compositionally biased region" description="Polar residues" evidence="1">
    <location>
        <begin position="710"/>
        <end position="728"/>
    </location>
</feature>
<dbReference type="HOGENOM" id="CLU_015767_1_2_9"/>
<keyword evidence="2" id="KW-0472">Membrane</keyword>
<dbReference type="OrthoDB" id="9806952at2"/>
<dbReference type="NCBIfam" id="TIGR00277">
    <property type="entry name" value="HDIG"/>
    <property type="match status" value="1"/>
</dbReference>
<feature type="transmembrane region" description="Helical" evidence="2">
    <location>
        <begin position="348"/>
        <end position="374"/>
    </location>
</feature>
<dbReference type="STRING" id="457570.Nther_1199"/>
<dbReference type="Pfam" id="PF01966">
    <property type="entry name" value="HD"/>
    <property type="match status" value="1"/>
</dbReference>
<dbReference type="KEGG" id="nth:Nther_1199"/>
<dbReference type="EMBL" id="CP001034">
    <property type="protein sequence ID" value="ACB84782.1"/>
    <property type="molecule type" value="Genomic_DNA"/>
</dbReference>
<dbReference type="InterPro" id="IPR052722">
    <property type="entry name" value="PgpH_phosphodiesterase"/>
</dbReference>
<dbReference type="GO" id="GO:0016787">
    <property type="term" value="F:hydrolase activity"/>
    <property type="evidence" value="ECO:0007669"/>
    <property type="project" value="UniProtKB-KW"/>
</dbReference>
<organism evidence="4 5">
    <name type="scientific">Natranaerobius thermophilus (strain ATCC BAA-1301 / DSM 18059 / JW/NM-WN-LF)</name>
    <dbReference type="NCBI Taxonomy" id="457570"/>
    <lineage>
        <taxon>Bacteria</taxon>
        <taxon>Bacillati</taxon>
        <taxon>Bacillota</taxon>
        <taxon>Clostridia</taxon>
        <taxon>Natranaerobiales</taxon>
        <taxon>Natranaerobiaceae</taxon>
        <taxon>Natranaerobius</taxon>
    </lineage>
</organism>
<dbReference type="InterPro" id="IPR011624">
    <property type="entry name" value="Metal-dep_PHydrolase_7TM_extra"/>
</dbReference>
<dbReference type="PANTHER" id="PTHR36442:SF1">
    <property type="entry name" value="CYCLIC-DI-AMP PHOSPHODIESTERASE PGPH"/>
    <property type="match status" value="1"/>
</dbReference>
<proteinExistence type="predicted"/>
<evidence type="ECO:0000313" key="4">
    <source>
        <dbReference type="EMBL" id="ACB84782.1"/>
    </source>
</evidence>
<reference evidence="4 5" key="1">
    <citation type="submission" date="2008-04" db="EMBL/GenBank/DDBJ databases">
        <title>Complete sequence of chromosome of Natranaerobius thermophilus JW/NM-WN-LF.</title>
        <authorList>
            <consortium name="US DOE Joint Genome Institute"/>
            <person name="Copeland A."/>
            <person name="Lucas S."/>
            <person name="Lapidus A."/>
            <person name="Glavina del Rio T."/>
            <person name="Dalin E."/>
            <person name="Tice H."/>
            <person name="Bruce D."/>
            <person name="Goodwin L."/>
            <person name="Pitluck S."/>
            <person name="Chertkov O."/>
            <person name="Brettin T."/>
            <person name="Detter J.C."/>
            <person name="Han C."/>
            <person name="Kuske C.R."/>
            <person name="Schmutz J."/>
            <person name="Larimer F."/>
            <person name="Land M."/>
            <person name="Hauser L."/>
            <person name="Kyrpides N."/>
            <person name="Lykidis A."/>
            <person name="Mesbah N.M."/>
            <person name="Wiegel J."/>
        </authorList>
    </citation>
    <scope>NUCLEOTIDE SEQUENCE [LARGE SCALE GENOMIC DNA]</scope>
    <source>
        <strain evidence="5">ATCC BAA-1301 / DSM 18059 / JW/NM-WN-LF</strain>
    </source>
</reference>
<dbReference type="FunCoup" id="B2A1X7">
    <property type="interactions" value="16"/>
</dbReference>
<dbReference type="Pfam" id="PF07698">
    <property type="entry name" value="7TM-7TMR_HD"/>
    <property type="match status" value="1"/>
</dbReference>
<feature type="region of interest" description="Disordered" evidence="1">
    <location>
        <begin position="708"/>
        <end position="751"/>
    </location>
</feature>
<dbReference type="Pfam" id="PF07697">
    <property type="entry name" value="7TMR-HDED"/>
    <property type="match status" value="1"/>
</dbReference>
<keyword evidence="4" id="KW-0378">Hydrolase</keyword>
<dbReference type="Proteomes" id="UP000001683">
    <property type="component" value="Chromosome"/>
</dbReference>
<dbReference type="AlphaFoldDB" id="B2A1X7"/>
<evidence type="ECO:0000256" key="2">
    <source>
        <dbReference type="SAM" id="Phobius"/>
    </source>
</evidence>
<feature type="transmembrane region" description="Helical" evidence="2">
    <location>
        <begin position="410"/>
        <end position="427"/>
    </location>
</feature>
<feature type="domain" description="HD/PDEase" evidence="3">
    <location>
        <begin position="495"/>
        <end position="653"/>
    </location>
</feature>
<dbReference type="SUPFAM" id="SSF109604">
    <property type="entry name" value="HD-domain/PDEase-like"/>
    <property type="match status" value="1"/>
</dbReference>
<feature type="transmembrane region" description="Helical" evidence="2">
    <location>
        <begin position="22"/>
        <end position="45"/>
    </location>
</feature>
<keyword evidence="5" id="KW-1185">Reference proteome</keyword>
<name>B2A1X7_NATTJ</name>
<feature type="transmembrane region" description="Helical" evidence="2">
    <location>
        <begin position="318"/>
        <end position="336"/>
    </location>
</feature>
<dbReference type="InterPro" id="IPR006675">
    <property type="entry name" value="HDIG_dom"/>
</dbReference>
<feature type="transmembrane region" description="Helical" evidence="2">
    <location>
        <begin position="439"/>
        <end position="466"/>
    </location>
</feature>
<evidence type="ECO:0000256" key="1">
    <source>
        <dbReference type="SAM" id="MobiDB-lite"/>
    </source>
</evidence>
<dbReference type="PANTHER" id="PTHR36442">
    <property type="entry name" value="CYCLIC-DI-AMP PHOSPHODIESTERASE PGPH"/>
    <property type="match status" value="1"/>
</dbReference>
<dbReference type="eggNOG" id="COG1480">
    <property type="taxonomic scope" value="Bacteria"/>
</dbReference>
<dbReference type="RefSeq" id="WP_012447657.1">
    <property type="nucleotide sequence ID" value="NC_010718.1"/>
</dbReference>
<dbReference type="InterPro" id="IPR011621">
    <property type="entry name" value="Metal-dep_PHydrolase_7TM_intra"/>
</dbReference>
<feature type="transmembrane region" description="Helical" evidence="2">
    <location>
        <begin position="380"/>
        <end position="398"/>
    </location>
</feature>
<dbReference type="InParanoid" id="B2A1X7"/>
<gene>
    <name evidence="4" type="ordered locus">Nther_1199</name>
</gene>
<dbReference type="InterPro" id="IPR006674">
    <property type="entry name" value="HD_domain"/>
</dbReference>
<protein>
    <submittedName>
        <fullName evidence="4">Metal dependent phosphohydrolase</fullName>
    </submittedName>
</protein>
<sequence>MFFKKGAQSKTTNQNQRGISPLWQRVIIALLVFLSVFGVMSIGFLPDTLEVGQVSPKNYYAPREVEDSYTTEQRRQEAAKEVPEVYDLDPSVKEKSLDTIDEVYDIMITFNREMNDAMEEASQGENNHEGWNEEEYRQELIAEFNEEVPLDLEELEIPLGYVETDDLKNIQEDAKTILVGFMDQGVKPDGIENVQEQIEQRVEILPYSNEMNEFTFHVLKEALVPNMTYNEEATEQRRQEAREEVEPVTIMEGEVIVREGERLTDRHLMILEDLGLKRAHGDYFMLVGLSILILAILALIGMYLYFYQKEVFFSNNKLSLLGLIIVGTLLIARILIPFSGYLIPTAMAAILITVLFGSRFAMIIIAVMSLLIGIMADNDINIAILSMVSGFVGTYSVAKLQQRGDLTRSGLYVAGANALVIVALLLIEEGFQVDPDVVINILIKVFYGILNGFLSAILAIGFLPFLESGFGLTTSVKLLELANPNHPLLKKLLLEAPGTYHHSVIVANLAETAADEVGANSILSRVGAYYHDIGKVARPYFFIENQVAKDNPHDKISPTLSSLIITSHIKDGVELAKKYKLPQAILDIIKEHHGTKLCSYFYQKACESQQKAEDIKEEDFRYAGPKPQSRESAIILLADAVEAAVRTISSPNPGKIKGLVRKLVKQHLSEGQLDECDLTLRDLNKISDSFVQVLSGIFHSRVEYPENFPERSTVNGTTNQQSNSNDPQGRTEKDVNQDCGNNASKGEERNS</sequence>